<dbReference type="AlphaFoldDB" id="A0A4Y1ZEE7"/>
<protein>
    <submittedName>
        <fullName evidence="1">Uncharacterized protein</fullName>
    </submittedName>
</protein>
<organism evidence="1 2">
    <name type="scientific">Sporolactobacillus inulinus</name>
    <dbReference type="NCBI Taxonomy" id="2078"/>
    <lineage>
        <taxon>Bacteria</taxon>
        <taxon>Bacillati</taxon>
        <taxon>Bacillota</taxon>
        <taxon>Bacilli</taxon>
        <taxon>Bacillales</taxon>
        <taxon>Sporolactobacillaceae</taxon>
        <taxon>Sporolactobacillus</taxon>
    </lineage>
</organism>
<evidence type="ECO:0000313" key="1">
    <source>
        <dbReference type="EMBL" id="GAY77475.1"/>
    </source>
</evidence>
<name>A0A4Y1ZEE7_9BACL</name>
<accession>A0A4Y1ZEE7</accession>
<gene>
    <name evidence="1" type="ORF">NBRC111894_3029</name>
</gene>
<evidence type="ECO:0000313" key="2">
    <source>
        <dbReference type="Proteomes" id="UP000319716"/>
    </source>
</evidence>
<sequence>MAKPSFLMRIAHETVGLTRRFPVCAYFLIYGGFSSKNE</sequence>
<dbReference type="EMBL" id="BEXB01000027">
    <property type="protein sequence ID" value="GAY77475.1"/>
    <property type="molecule type" value="Genomic_DNA"/>
</dbReference>
<proteinExistence type="predicted"/>
<reference evidence="1 2" key="1">
    <citation type="submission" date="2017-11" db="EMBL/GenBank/DDBJ databases">
        <title>Draft Genome Sequence of Sporolactobacillus inulinus NBRC 111894 Isolated from Koso, a Japanese Sugar-Vegetable Fermented Beverage.</title>
        <authorList>
            <person name="Chiou T.Y."/>
            <person name="Oshima K."/>
            <person name="Suda W."/>
            <person name="Hattori M."/>
            <person name="Takahashi T."/>
        </authorList>
    </citation>
    <scope>NUCLEOTIDE SEQUENCE [LARGE SCALE GENOMIC DNA]</scope>
    <source>
        <strain evidence="1 2">NBRC111894</strain>
    </source>
</reference>
<dbReference type="Proteomes" id="UP000319716">
    <property type="component" value="Unassembled WGS sequence"/>
</dbReference>
<comment type="caution">
    <text evidence="1">The sequence shown here is derived from an EMBL/GenBank/DDBJ whole genome shotgun (WGS) entry which is preliminary data.</text>
</comment>